<name>A0AAJ7BZR6_CEPCN</name>
<dbReference type="InterPro" id="IPR005135">
    <property type="entry name" value="Endo/exonuclease/phosphatase"/>
</dbReference>
<dbReference type="Pfam" id="PF14529">
    <property type="entry name" value="Exo_endo_phos_2"/>
    <property type="match status" value="1"/>
</dbReference>
<evidence type="ECO:0000259" key="1">
    <source>
        <dbReference type="Pfam" id="PF14529"/>
    </source>
</evidence>
<organism evidence="2 3">
    <name type="scientific">Cephus cinctus</name>
    <name type="common">Wheat stem sawfly</name>
    <dbReference type="NCBI Taxonomy" id="211228"/>
    <lineage>
        <taxon>Eukaryota</taxon>
        <taxon>Metazoa</taxon>
        <taxon>Ecdysozoa</taxon>
        <taxon>Arthropoda</taxon>
        <taxon>Hexapoda</taxon>
        <taxon>Insecta</taxon>
        <taxon>Pterygota</taxon>
        <taxon>Neoptera</taxon>
        <taxon>Endopterygota</taxon>
        <taxon>Hymenoptera</taxon>
        <taxon>Cephoidea</taxon>
        <taxon>Cephidae</taxon>
        <taxon>Cephus</taxon>
    </lineage>
</organism>
<feature type="domain" description="Endonuclease/exonuclease/phosphatase" evidence="1">
    <location>
        <begin position="2"/>
        <end position="107"/>
    </location>
</feature>
<dbReference type="Gene3D" id="3.60.10.10">
    <property type="entry name" value="Endonuclease/exonuclease/phosphatase"/>
    <property type="match status" value="1"/>
</dbReference>
<protein>
    <submittedName>
        <fullName evidence="3">Uncharacterized protein LOC107269298 isoform X1</fullName>
    </submittedName>
</protein>
<dbReference type="PANTHER" id="PTHR47510">
    <property type="entry name" value="REVERSE TRANSCRIPTASE DOMAIN-CONTAINING PROTEIN"/>
    <property type="match status" value="1"/>
</dbReference>
<dbReference type="RefSeq" id="XP_015598475.1">
    <property type="nucleotide sequence ID" value="XM_015742989.2"/>
</dbReference>
<dbReference type="GO" id="GO:0003824">
    <property type="term" value="F:catalytic activity"/>
    <property type="evidence" value="ECO:0007669"/>
    <property type="project" value="InterPro"/>
</dbReference>
<gene>
    <name evidence="3" type="primary">LOC107269298</name>
</gene>
<dbReference type="KEGG" id="ccin:107269298"/>
<reference evidence="3" key="1">
    <citation type="submission" date="2025-08" db="UniProtKB">
        <authorList>
            <consortium name="RefSeq"/>
        </authorList>
    </citation>
    <scope>IDENTIFICATION</scope>
</reference>
<dbReference type="InterPro" id="IPR036691">
    <property type="entry name" value="Endo/exonu/phosph_ase_sf"/>
</dbReference>
<dbReference type="Proteomes" id="UP000694920">
    <property type="component" value="Unplaced"/>
</dbReference>
<keyword evidence="2" id="KW-1185">Reference proteome</keyword>
<accession>A0AAJ7BZR6</accession>
<proteinExistence type="predicted"/>
<evidence type="ECO:0000313" key="2">
    <source>
        <dbReference type="Proteomes" id="UP000694920"/>
    </source>
</evidence>
<dbReference type="SUPFAM" id="SSF56219">
    <property type="entry name" value="DNase I-like"/>
    <property type="match status" value="1"/>
</dbReference>
<dbReference type="GeneID" id="107269298"/>
<evidence type="ECO:0000313" key="3">
    <source>
        <dbReference type="RefSeq" id="XP_015598475.1"/>
    </source>
</evidence>
<sequence length="313" mass="35970">MLIAVVYRPPKIGFIDIFEEEFAATVSRYKFAFILGDFNADLLSNTYDAEHLRSFLKSQDLYLIPYQPTHHTKDSHTWLDICAATDFNSLVSWGQSAQPFLSGHDLIFVSFKYIVARCAPRTFCYRSWDEANLEEAARIVSSFDFSLFENLPDIDHKLTAFNCLLKDVLDCAVPVKEVTVKRSPAPWFTISLRSLMKERDACYRAAKRSGSHTVFAKYVELRREFKKKLGAAKSNYLNSKFNDTKNVRLFWREIDKLGITRTVAHEFPEHVSPHSLNLHFASVSTNEMLPVFLKCVDTSLSVTDLIDTEECMF</sequence>
<dbReference type="PANTHER" id="PTHR47510:SF3">
    <property type="entry name" value="ENDO_EXONUCLEASE_PHOSPHATASE DOMAIN-CONTAINING PROTEIN"/>
    <property type="match status" value="1"/>
</dbReference>
<dbReference type="AlphaFoldDB" id="A0AAJ7BZR6"/>